<dbReference type="GO" id="GO:0006753">
    <property type="term" value="P:nucleoside phosphate metabolic process"/>
    <property type="evidence" value="ECO:0007669"/>
    <property type="project" value="TreeGrafter"/>
</dbReference>
<evidence type="ECO:0000313" key="5">
    <source>
        <dbReference type="Proteomes" id="UP000273119"/>
    </source>
</evidence>
<comment type="caution">
    <text evidence="4">The sequence shown here is derived from an EMBL/GenBank/DDBJ whole genome shotgun (WGS) entry which is preliminary data.</text>
</comment>
<reference evidence="4 5" key="1">
    <citation type="submission" date="2018-07" db="EMBL/GenBank/DDBJ databases">
        <title>Arthrobacter sp. nov., isolated from raw cow's milk with high bacterial count.</title>
        <authorList>
            <person name="Hahne J."/>
            <person name="Isele D."/>
            <person name="Lipski A."/>
        </authorList>
    </citation>
    <scope>NUCLEOTIDE SEQUENCE [LARGE SCALE GENOMIC DNA]</scope>
    <source>
        <strain evidence="4 5">JZ R-183</strain>
    </source>
</reference>
<keyword evidence="1 4" id="KW-0378">Hydrolase</keyword>
<dbReference type="PANTHER" id="PTHR11839:SF31">
    <property type="entry name" value="ADP-RIBOSE PYROPHOSPHATASE"/>
    <property type="match status" value="1"/>
</dbReference>
<evidence type="ECO:0000256" key="2">
    <source>
        <dbReference type="SAM" id="MobiDB-lite"/>
    </source>
</evidence>
<dbReference type="Pfam" id="PF00293">
    <property type="entry name" value="NUDIX"/>
    <property type="match status" value="1"/>
</dbReference>
<dbReference type="CDD" id="cd24158">
    <property type="entry name" value="NUDIX_ADPRase_Rv1700"/>
    <property type="match status" value="1"/>
</dbReference>
<feature type="region of interest" description="Disordered" evidence="2">
    <location>
        <begin position="228"/>
        <end position="251"/>
    </location>
</feature>
<keyword evidence="5" id="KW-1185">Reference proteome</keyword>
<proteinExistence type="predicted"/>
<dbReference type="Proteomes" id="UP000273119">
    <property type="component" value="Unassembled WGS sequence"/>
</dbReference>
<protein>
    <submittedName>
        <fullName evidence="4">NUDIX hydrolase</fullName>
    </submittedName>
</protein>
<dbReference type="PROSITE" id="PS51462">
    <property type="entry name" value="NUDIX"/>
    <property type="match status" value="1"/>
</dbReference>
<dbReference type="InterPro" id="IPR015797">
    <property type="entry name" value="NUDIX_hydrolase-like_dom_sf"/>
</dbReference>
<organism evidence="4 5">
    <name type="scientific">Galactobacter caseinivorans</name>
    <dbReference type="NCBI Taxonomy" id="2676123"/>
    <lineage>
        <taxon>Bacteria</taxon>
        <taxon>Bacillati</taxon>
        <taxon>Actinomycetota</taxon>
        <taxon>Actinomycetes</taxon>
        <taxon>Micrococcales</taxon>
        <taxon>Micrococcaceae</taxon>
        <taxon>Galactobacter</taxon>
    </lineage>
</organism>
<sequence length="251" mass="27416">MPSVAGQGPADGSPSNQASLDEAQQRFFETIADVPVSPGLVSRDVTFSGHIFDVVREKFEMDGVDRVISRDFIHHPGAVSVVAMDQDSRVLVQRQRRQPVRSELWEIPAGLLDVGGESALDAAARELYEEADYTAARWDVLIDQYNSPGSSDEAMRIFLARELTPVPESQRFERTEEEAGLQPVWLPLEDAVDAVLAGRFTNPTAITGILALATTVASRFTHLRPVDAPWPARPAAQSPAGTTQPRPIDFA</sequence>
<accession>A0A496PKJ8</accession>
<dbReference type="AlphaFoldDB" id="A0A496PKJ8"/>
<dbReference type="PANTHER" id="PTHR11839">
    <property type="entry name" value="UDP/ADP-SUGAR PYROPHOSPHATASE"/>
    <property type="match status" value="1"/>
</dbReference>
<evidence type="ECO:0000256" key="1">
    <source>
        <dbReference type="ARBA" id="ARBA00022801"/>
    </source>
</evidence>
<evidence type="ECO:0000313" key="4">
    <source>
        <dbReference type="EMBL" id="RKW70927.1"/>
    </source>
</evidence>
<dbReference type="SUPFAM" id="SSF55811">
    <property type="entry name" value="Nudix"/>
    <property type="match status" value="1"/>
</dbReference>
<dbReference type="RefSeq" id="WP_121484263.1">
    <property type="nucleotide sequence ID" value="NZ_QQXL01000002.1"/>
</dbReference>
<dbReference type="GO" id="GO:0005829">
    <property type="term" value="C:cytosol"/>
    <property type="evidence" value="ECO:0007669"/>
    <property type="project" value="TreeGrafter"/>
</dbReference>
<name>A0A496PKJ8_9MICC</name>
<feature type="domain" description="Nudix hydrolase" evidence="3">
    <location>
        <begin position="74"/>
        <end position="210"/>
    </location>
</feature>
<evidence type="ECO:0000259" key="3">
    <source>
        <dbReference type="PROSITE" id="PS51462"/>
    </source>
</evidence>
<dbReference type="Gene3D" id="3.90.79.10">
    <property type="entry name" value="Nucleoside Triphosphate Pyrophosphohydrolase"/>
    <property type="match status" value="1"/>
</dbReference>
<gene>
    <name evidence="4" type="ORF">DWQ67_03705</name>
</gene>
<dbReference type="InterPro" id="IPR000086">
    <property type="entry name" value="NUDIX_hydrolase_dom"/>
</dbReference>
<dbReference type="GO" id="GO:0016787">
    <property type="term" value="F:hydrolase activity"/>
    <property type="evidence" value="ECO:0007669"/>
    <property type="project" value="UniProtKB-KW"/>
</dbReference>
<dbReference type="GO" id="GO:0019693">
    <property type="term" value="P:ribose phosphate metabolic process"/>
    <property type="evidence" value="ECO:0007669"/>
    <property type="project" value="TreeGrafter"/>
</dbReference>
<dbReference type="EMBL" id="QQXL01000002">
    <property type="protein sequence ID" value="RKW70927.1"/>
    <property type="molecule type" value="Genomic_DNA"/>
</dbReference>